<dbReference type="EMBL" id="CAJHNH020003824">
    <property type="protein sequence ID" value="CAG5130069.1"/>
    <property type="molecule type" value="Genomic_DNA"/>
</dbReference>
<evidence type="ECO:0000313" key="1">
    <source>
        <dbReference type="EMBL" id="CAG5130069.1"/>
    </source>
</evidence>
<dbReference type="GO" id="GO:0005761">
    <property type="term" value="C:mitochondrial ribosome"/>
    <property type="evidence" value="ECO:0007669"/>
    <property type="project" value="InterPro"/>
</dbReference>
<dbReference type="InterPro" id="IPR016576">
    <property type="entry name" value="Ribosomal_mL63"/>
</dbReference>
<dbReference type="PANTHER" id="PTHR14520:SF4">
    <property type="entry name" value="LARGE RIBOSOMAL SUBUNIT PROTEIN ML63"/>
    <property type="match status" value="1"/>
</dbReference>
<dbReference type="OrthoDB" id="6019958at2759"/>
<name>A0A8S3ZL02_9EUPU</name>
<comment type="caution">
    <text evidence="1">The sequence shown here is derived from an EMBL/GenBank/DDBJ whole genome shotgun (WGS) entry which is preliminary data.</text>
</comment>
<proteinExistence type="predicted"/>
<dbReference type="Pfam" id="PF14978">
    <property type="entry name" value="MRP-63"/>
    <property type="match status" value="1"/>
</dbReference>
<dbReference type="AlphaFoldDB" id="A0A8S3ZL02"/>
<evidence type="ECO:0000313" key="2">
    <source>
        <dbReference type="Proteomes" id="UP000678393"/>
    </source>
</evidence>
<protein>
    <submittedName>
        <fullName evidence="1">Uncharacterized protein</fullName>
    </submittedName>
</protein>
<dbReference type="PANTHER" id="PTHR14520">
    <property type="entry name" value="MITOCHONDRIAL RIBOSOMAL PROTEIN 63"/>
    <property type="match status" value="1"/>
</dbReference>
<dbReference type="GO" id="GO:0003735">
    <property type="term" value="F:structural constituent of ribosome"/>
    <property type="evidence" value="ECO:0007669"/>
    <property type="project" value="TreeGrafter"/>
</dbReference>
<gene>
    <name evidence="1" type="ORF">CUNI_LOCUS15627</name>
</gene>
<organism evidence="1 2">
    <name type="scientific">Candidula unifasciata</name>
    <dbReference type="NCBI Taxonomy" id="100452"/>
    <lineage>
        <taxon>Eukaryota</taxon>
        <taxon>Metazoa</taxon>
        <taxon>Spiralia</taxon>
        <taxon>Lophotrochozoa</taxon>
        <taxon>Mollusca</taxon>
        <taxon>Gastropoda</taxon>
        <taxon>Heterobranchia</taxon>
        <taxon>Euthyneura</taxon>
        <taxon>Panpulmonata</taxon>
        <taxon>Eupulmonata</taxon>
        <taxon>Stylommatophora</taxon>
        <taxon>Helicina</taxon>
        <taxon>Helicoidea</taxon>
        <taxon>Geomitridae</taxon>
        <taxon>Candidula</taxon>
    </lineage>
</organism>
<dbReference type="GO" id="GO:0032543">
    <property type="term" value="P:mitochondrial translation"/>
    <property type="evidence" value="ECO:0007669"/>
    <property type="project" value="TreeGrafter"/>
</dbReference>
<accession>A0A8S3ZL02</accession>
<sequence length="113" mass="13633">MRLTQALTFYIRYRKVQGLIRYGKDRVIPPISVDFKRRVAELMVIEKQNLDVLNQPYLTQAEENAYYRVVDRVPYKNKEQLKREEVREKLEALPPHFTTETLLAHLNKDKKWE</sequence>
<dbReference type="Proteomes" id="UP000678393">
    <property type="component" value="Unassembled WGS sequence"/>
</dbReference>
<keyword evidence="2" id="KW-1185">Reference proteome</keyword>
<reference evidence="1" key="1">
    <citation type="submission" date="2021-04" db="EMBL/GenBank/DDBJ databases">
        <authorList>
            <consortium name="Molecular Ecology Group"/>
        </authorList>
    </citation>
    <scope>NUCLEOTIDE SEQUENCE</scope>
</reference>